<evidence type="ECO:0000313" key="1">
    <source>
        <dbReference type="EMBL" id="KAK8202057.1"/>
    </source>
</evidence>
<sequence>MTAVAPPISFQPPSRGWNTASGPQNGGMSSEDVSRMFMPGPRKTAPRTNSSSSLNSTASSNSTVSASSMQSNGTSPASSDASGWGSTRKKPARGIWPAGKAEPTAGISTARPQSVSSASSGPSAASAISALHTPMLPSQQMANGQAQQNGTIRNGSQTDVPAVLYLSPMNSTFERKQITVPFFPEVLRVGRQTNAKTAPTPTNGYFDSKVLSRQHAEVHAERNGRIYIRDVKSSNGTFVNGQRLSQENKESEPHELRDQDVLELGIDIVSEDQKTVVHHKVAAKVDYAGLHGGQSTDLNFGDLDPSAGPGFGASQQLKRNGSQGSIQGGKANMLAAAMAGRDQNNMQQPQWSRMWLTPITTETIVKRLNRELNLAKQQSQDLARTKQCIEGMLAGEPKAGDKENATGSEKLARPSPTKAKSDIKTQFSDPPAPPPQQPLPEKPDVAKALADPVIQPLLIRSDTARPSLSPNGSPTKTDHSQAILILTHELRLAKDQIPSLEERVRSLENELKMERTARESAEERAQNFSSGSPRKDSKITQGAESKPVEKDMEQGDQAGEQALRAIETTDPAPGLQSQLDRLRASMDEMKQQMESYRRRAETAESERDEARQSLAEMIEQKRREHAEEAGKASLSKRRRSIQNGDTTLSLQSSANGHALGPKPDNFVAMTSLLEKAGMDTSSPITREQATALQRLLSQEVLGSQRVGESHGQQSTLVHHGTPFMAAAVVVVLGYTWMQILNASAQLLPSVQRLHVHESIRGLWIRWTLLEMNWSGAAYLTTSVGSTQDYLW</sequence>
<evidence type="ECO:0000313" key="2">
    <source>
        <dbReference type="Proteomes" id="UP001320706"/>
    </source>
</evidence>
<reference evidence="1" key="1">
    <citation type="submission" date="2024-02" db="EMBL/GenBank/DDBJ databases">
        <title>Metagenome Assembled Genome of Zalaria obscura JY119.</title>
        <authorList>
            <person name="Vighnesh L."/>
            <person name="Jagadeeshwari U."/>
            <person name="Venkata Ramana C."/>
            <person name="Sasikala C."/>
        </authorList>
    </citation>
    <scope>NUCLEOTIDE SEQUENCE</scope>
    <source>
        <strain evidence="1">JY119</strain>
    </source>
</reference>
<organism evidence="1 2">
    <name type="scientific">Zalaria obscura</name>
    <dbReference type="NCBI Taxonomy" id="2024903"/>
    <lineage>
        <taxon>Eukaryota</taxon>
        <taxon>Fungi</taxon>
        <taxon>Dikarya</taxon>
        <taxon>Ascomycota</taxon>
        <taxon>Pezizomycotina</taxon>
        <taxon>Dothideomycetes</taxon>
        <taxon>Dothideomycetidae</taxon>
        <taxon>Dothideales</taxon>
        <taxon>Zalariaceae</taxon>
        <taxon>Zalaria</taxon>
    </lineage>
</organism>
<keyword evidence="2" id="KW-1185">Reference proteome</keyword>
<proteinExistence type="predicted"/>
<dbReference type="EMBL" id="JAMKPW020000033">
    <property type="protein sequence ID" value="KAK8202057.1"/>
    <property type="molecule type" value="Genomic_DNA"/>
</dbReference>
<name>A0ACC3S8W6_9PEZI</name>
<accession>A0ACC3S8W6</accession>
<protein>
    <submittedName>
        <fullName evidence="1">Uncharacterized protein</fullName>
    </submittedName>
</protein>
<comment type="caution">
    <text evidence="1">The sequence shown here is derived from an EMBL/GenBank/DDBJ whole genome shotgun (WGS) entry which is preliminary data.</text>
</comment>
<dbReference type="Proteomes" id="UP001320706">
    <property type="component" value="Unassembled WGS sequence"/>
</dbReference>
<gene>
    <name evidence="1" type="ORF">M8818_005582</name>
</gene>